<dbReference type="EMBL" id="CM042025">
    <property type="protein sequence ID" value="KAI3807032.1"/>
    <property type="molecule type" value="Genomic_DNA"/>
</dbReference>
<reference evidence="2" key="1">
    <citation type="journal article" date="2022" name="Mol. Ecol. Resour.">
        <title>The genomes of chicory, endive, great burdock and yacon provide insights into Asteraceae palaeo-polyploidization history and plant inulin production.</title>
        <authorList>
            <person name="Fan W."/>
            <person name="Wang S."/>
            <person name="Wang H."/>
            <person name="Wang A."/>
            <person name="Jiang F."/>
            <person name="Liu H."/>
            <person name="Zhao H."/>
            <person name="Xu D."/>
            <person name="Zhang Y."/>
        </authorList>
    </citation>
    <scope>NUCLEOTIDE SEQUENCE [LARGE SCALE GENOMIC DNA]</scope>
    <source>
        <strain evidence="2">cv. Yunnan</strain>
    </source>
</reference>
<evidence type="ECO:0000313" key="2">
    <source>
        <dbReference type="Proteomes" id="UP001056120"/>
    </source>
</evidence>
<sequence length="243" mass="26984">MTQYVGKHKLIEVYIKHKKSNIDMNEEWVGGGEQQEEHGEEGDDEAAHIDHDDFESGTNSENDNPRRRALRRLRRERQRDLVGISERQTVTFYVVSDGTRINRNSIGLQLSYPESPVHFSENPDFMFEDLTTDFLERGGGGRDYDGGDYFPSMVATGGYGADTGNIHGPGPFGEMMSYYEEHYEKLINGDDVKPKVDQTGCHSDLHGSGVGRNGSSGYLLGLGSSWAGLINRYGSSSANPPLV</sequence>
<comment type="caution">
    <text evidence="1">The sequence shown here is derived from an EMBL/GenBank/DDBJ whole genome shotgun (WGS) entry which is preliminary data.</text>
</comment>
<proteinExistence type="predicted"/>
<reference evidence="1 2" key="2">
    <citation type="journal article" date="2022" name="Mol. Ecol. Resour.">
        <title>The genomes of chicory, endive, great burdock and yacon provide insights into Asteraceae paleo-polyploidization history and plant inulin production.</title>
        <authorList>
            <person name="Fan W."/>
            <person name="Wang S."/>
            <person name="Wang H."/>
            <person name="Wang A."/>
            <person name="Jiang F."/>
            <person name="Liu H."/>
            <person name="Zhao H."/>
            <person name="Xu D."/>
            <person name="Zhang Y."/>
        </authorList>
    </citation>
    <scope>NUCLEOTIDE SEQUENCE [LARGE SCALE GENOMIC DNA]</scope>
    <source>
        <strain evidence="2">cv. Yunnan</strain>
        <tissue evidence="1">Leaves</tissue>
    </source>
</reference>
<dbReference type="Proteomes" id="UP001056120">
    <property type="component" value="Linkage Group LG08"/>
</dbReference>
<evidence type="ECO:0000313" key="1">
    <source>
        <dbReference type="EMBL" id="KAI3807032.1"/>
    </source>
</evidence>
<protein>
    <submittedName>
        <fullName evidence="1">Uncharacterized protein</fullName>
    </submittedName>
</protein>
<keyword evidence="2" id="KW-1185">Reference proteome</keyword>
<name>A0ACB9IGV4_9ASTR</name>
<accession>A0ACB9IGV4</accession>
<gene>
    <name evidence="1" type="ORF">L1987_22952</name>
</gene>
<organism evidence="1 2">
    <name type="scientific">Smallanthus sonchifolius</name>
    <dbReference type="NCBI Taxonomy" id="185202"/>
    <lineage>
        <taxon>Eukaryota</taxon>
        <taxon>Viridiplantae</taxon>
        <taxon>Streptophyta</taxon>
        <taxon>Embryophyta</taxon>
        <taxon>Tracheophyta</taxon>
        <taxon>Spermatophyta</taxon>
        <taxon>Magnoliopsida</taxon>
        <taxon>eudicotyledons</taxon>
        <taxon>Gunneridae</taxon>
        <taxon>Pentapetalae</taxon>
        <taxon>asterids</taxon>
        <taxon>campanulids</taxon>
        <taxon>Asterales</taxon>
        <taxon>Asteraceae</taxon>
        <taxon>Asteroideae</taxon>
        <taxon>Heliantheae alliance</taxon>
        <taxon>Millerieae</taxon>
        <taxon>Smallanthus</taxon>
    </lineage>
</organism>